<evidence type="ECO:0000313" key="3">
    <source>
        <dbReference type="Proteomes" id="UP000886653"/>
    </source>
</evidence>
<proteinExistence type="predicted"/>
<feature type="region of interest" description="Disordered" evidence="1">
    <location>
        <begin position="186"/>
        <end position="208"/>
    </location>
</feature>
<sequence length="208" mass="24809">RKDYPPVKDWPRFSGEGEYNHLEWIEWIDNVQDELSMPDSLITCKLAIIMINSARSWFISKRRSIGKAFWPKWRELIKENFGTPLWKRKMGLAFDKDRFRNEHRNKPVAWLQLQRKRLNAAWPFLTTSEQIDMILGVCNGDIEHAVQSRIKDMENFEAFTNIFEEVVTNTSAGKLYRDENKNINYSKNKEEYRSKDTREGKDDKDSRK</sequence>
<reference evidence="2" key="1">
    <citation type="submission" date="2013-11" db="EMBL/GenBank/DDBJ databases">
        <title>Genome sequence of the fusiform rust pathogen reveals effectors for host alternation and coevolution with pine.</title>
        <authorList>
            <consortium name="DOE Joint Genome Institute"/>
            <person name="Smith K."/>
            <person name="Pendleton A."/>
            <person name="Kubisiak T."/>
            <person name="Anderson C."/>
            <person name="Salamov A."/>
            <person name="Aerts A."/>
            <person name="Riley R."/>
            <person name="Clum A."/>
            <person name="Lindquist E."/>
            <person name="Ence D."/>
            <person name="Campbell M."/>
            <person name="Kronenberg Z."/>
            <person name="Feau N."/>
            <person name="Dhillon B."/>
            <person name="Hamelin R."/>
            <person name="Burleigh J."/>
            <person name="Smith J."/>
            <person name="Yandell M."/>
            <person name="Nelson C."/>
            <person name="Grigoriev I."/>
            <person name="Davis J."/>
        </authorList>
    </citation>
    <scope>NUCLEOTIDE SEQUENCE</scope>
    <source>
        <strain evidence="2">G11</strain>
    </source>
</reference>
<comment type="caution">
    <text evidence="2">The sequence shown here is derived from an EMBL/GenBank/DDBJ whole genome shotgun (WGS) entry which is preliminary data.</text>
</comment>
<name>A0A9P6NED8_9BASI</name>
<dbReference type="OrthoDB" id="2507294at2759"/>
<organism evidence="2 3">
    <name type="scientific">Cronartium quercuum f. sp. fusiforme G11</name>
    <dbReference type="NCBI Taxonomy" id="708437"/>
    <lineage>
        <taxon>Eukaryota</taxon>
        <taxon>Fungi</taxon>
        <taxon>Dikarya</taxon>
        <taxon>Basidiomycota</taxon>
        <taxon>Pucciniomycotina</taxon>
        <taxon>Pucciniomycetes</taxon>
        <taxon>Pucciniales</taxon>
        <taxon>Coleosporiaceae</taxon>
        <taxon>Cronartium</taxon>
    </lineage>
</organism>
<dbReference type="AlphaFoldDB" id="A0A9P6NED8"/>
<dbReference type="EMBL" id="MU167280">
    <property type="protein sequence ID" value="KAG0145260.1"/>
    <property type="molecule type" value="Genomic_DNA"/>
</dbReference>
<dbReference type="Proteomes" id="UP000886653">
    <property type="component" value="Unassembled WGS sequence"/>
</dbReference>
<protein>
    <submittedName>
        <fullName evidence="2">Uncharacterized protein</fullName>
    </submittedName>
</protein>
<feature type="non-terminal residue" evidence="2">
    <location>
        <position position="208"/>
    </location>
</feature>
<evidence type="ECO:0000256" key="1">
    <source>
        <dbReference type="SAM" id="MobiDB-lite"/>
    </source>
</evidence>
<accession>A0A9P6NED8</accession>
<keyword evidence="3" id="KW-1185">Reference proteome</keyword>
<feature type="non-terminal residue" evidence="2">
    <location>
        <position position="1"/>
    </location>
</feature>
<gene>
    <name evidence="2" type="ORF">CROQUDRAFT_15830</name>
</gene>
<evidence type="ECO:0000313" key="2">
    <source>
        <dbReference type="EMBL" id="KAG0145260.1"/>
    </source>
</evidence>